<dbReference type="InterPro" id="IPR001296">
    <property type="entry name" value="Glyco_trans_1"/>
</dbReference>
<name>A0A346PQP8_9EURY</name>
<evidence type="ECO:0000256" key="2">
    <source>
        <dbReference type="ARBA" id="ARBA00022679"/>
    </source>
</evidence>
<feature type="domain" description="Glycosyl transferase family 1" evidence="3">
    <location>
        <begin position="173"/>
        <end position="328"/>
    </location>
</feature>
<dbReference type="KEGG" id="nag:AArcMg_1836"/>
<accession>A0A346PQP8</accession>
<keyword evidence="2 4" id="KW-0808">Transferase</keyword>
<reference evidence="5" key="1">
    <citation type="submission" date="2018-02" db="EMBL/GenBank/DDBJ databases">
        <title>Phenotypic and genomic properties of facultatively anaerobic sulfur-reducing natronoarchaea from hypersaline soda lakes.</title>
        <authorList>
            <person name="Sorokin D.Y."/>
            <person name="Kublanov I.V."/>
            <person name="Roman P."/>
            <person name="Sinninghe Damste J.S."/>
            <person name="Golyshin P.N."/>
            <person name="Rojo D."/>
            <person name="Ciordia S."/>
            <person name="Mena M.D.C."/>
            <person name="Ferrer M."/>
            <person name="Messina E."/>
            <person name="Smedile F."/>
            <person name="La Spada G."/>
            <person name="La Cono V."/>
            <person name="Yakimov M.M."/>
        </authorList>
    </citation>
    <scope>NUCLEOTIDE SEQUENCE [LARGE SCALE GENOMIC DNA]</scope>
    <source>
        <strain evidence="5">AArc-Mg</strain>
    </source>
</reference>
<keyword evidence="1" id="KW-0328">Glycosyltransferase</keyword>
<sequence>MDIGFVVAGSIEQTSGGYRYDRKLVSHLERRGDDVTVISVPREPQVGAEPMAIRERLDRPFDVLVQDELCYPTLVEHNPYLDAPQELVALVHLLESGRPDRVAASDGARSREQERRYLETVDAAIATSEYTASRTTDLTALPTIVAPPAGRREEAAVSPTAVDQRASAIPLRLAFVGNVVERKNLPALLEAVARFDRDCVCEWELIVVGNTDTDPAAARIARARVSEYDLDDRVSFVGTVDDDTLESILERTHVLAVPSTYEGFGMVYLEAMEYGVVPIASAVGGASEFVDDGHNGYVVDPDDVDRIALALETLVTDRDRLASLARRALETADAHPTWAETTETVRAFLETDR</sequence>
<proteinExistence type="predicted"/>
<organism evidence="4 5">
    <name type="scientific">Natrarchaeobaculum sulfurireducens</name>
    <dbReference type="NCBI Taxonomy" id="2044521"/>
    <lineage>
        <taxon>Archaea</taxon>
        <taxon>Methanobacteriati</taxon>
        <taxon>Methanobacteriota</taxon>
        <taxon>Stenosarchaea group</taxon>
        <taxon>Halobacteria</taxon>
        <taxon>Halobacteriales</taxon>
        <taxon>Natrialbaceae</taxon>
        <taxon>Natrarchaeobaculum</taxon>
    </lineage>
</organism>
<protein>
    <submittedName>
        <fullName evidence="4">Glycosyltransferase</fullName>
    </submittedName>
</protein>
<keyword evidence="5" id="KW-1185">Reference proteome</keyword>
<dbReference type="PANTHER" id="PTHR12526">
    <property type="entry name" value="GLYCOSYLTRANSFERASE"/>
    <property type="match status" value="1"/>
</dbReference>
<dbReference type="AlphaFoldDB" id="A0A346PQP8"/>
<dbReference type="Gene3D" id="3.40.50.2000">
    <property type="entry name" value="Glycogen Phosphorylase B"/>
    <property type="match status" value="2"/>
</dbReference>
<dbReference type="CDD" id="cd03801">
    <property type="entry name" value="GT4_PimA-like"/>
    <property type="match status" value="1"/>
</dbReference>
<dbReference type="EMBL" id="CP027033">
    <property type="protein sequence ID" value="AXR81843.1"/>
    <property type="molecule type" value="Genomic_DNA"/>
</dbReference>
<evidence type="ECO:0000259" key="3">
    <source>
        <dbReference type="Pfam" id="PF00534"/>
    </source>
</evidence>
<dbReference type="GO" id="GO:0016757">
    <property type="term" value="F:glycosyltransferase activity"/>
    <property type="evidence" value="ECO:0007669"/>
    <property type="project" value="UniProtKB-KW"/>
</dbReference>
<dbReference type="Proteomes" id="UP000258613">
    <property type="component" value="Chromosome"/>
</dbReference>
<dbReference type="PANTHER" id="PTHR12526:SF510">
    <property type="entry name" value="D-INOSITOL 3-PHOSPHATE GLYCOSYLTRANSFERASE"/>
    <property type="match status" value="1"/>
</dbReference>
<evidence type="ECO:0000313" key="5">
    <source>
        <dbReference type="Proteomes" id="UP000258613"/>
    </source>
</evidence>
<dbReference type="SUPFAM" id="SSF53756">
    <property type="entry name" value="UDP-Glycosyltransferase/glycogen phosphorylase"/>
    <property type="match status" value="1"/>
</dbReference>
<dbReference type="Pfam" id="PF00534">
    <property type="entry name" value="Glycos_transf_1"/>
    <property type="match status" value="1"/>
</dbReference>
<dbReference type="GeneID" id="37642327"/>
<dbReference type="RefSeq" id="WP_117368558.1">
    <property type="nucleotide sequence ID" value="NZ_CP027033.1"/>
</dbReference>
<evidence type="ECO:0000313" key="4">
    <source>
        <dbReference type="EMBL" id="AXR81843.1"/>
    </source>
</evidence>
<dbReference type="OrthoDB" id="131038at2157"/>
<evidence type="ECO:0000256" key="1">
    <source>
        <dbReference type="ARBA" id="ARBA00022676"/>
    </source>
</evidence>
<gene>
    <name evidence="4" type="ORF">AArcMg_1836</name>
</gene>